<evidence type="ECO:0000313" key="1">
    <source>
        <dbReference type="EMBL" id="MFC5053922.1"/>
    </source>
</evidence>
<reference evidence="2" key="1">
    <citation type="journal article" date="2019" name="Int. J. Syst. Evol. Microbiol.">
        <title>The Global Catalogue of Microorganisms (GCM) 10K type strain sequencing project: providing services to taxonomists for standard genome sequencing and annotation.</title>
        <authorList>
            <consortium name="The Broad Institute Genomics Platform"/>
            <consortium name="The Broad Institute Genome Sequencing Center for Infectious Disease"/>
            <person name="Wu L."/>
            <person name="Ma J."/>
        </authorList>
    </citation>
    <scope>NUCLEOTIDE SEQUENCE [LARGE SCALE GENOMIC DNA]</scope>
    <source>
        <strain evidence="2">KCTC 12848</strain>
    </source>
</reference>
<dbReference type="EMBL" id="JBHSJB010000007">
    <property type="protein sequence ID" value="MFC5053922.1"/>
    <property type="molecule type" value="Genomic_DNA"/>
</dbReference>
<evidence type="ECO:0000313" key="2">
    <source>
        <dbReference type="Proteomes" id="UP001595833"/>
    </source>
</evidence>
<organism evidence="1 2">
    <name type="scientific">Saccharothrix xinjiangensis</name>
    <dbReference type="NCBI Taxonomy" id="204798"/>
    <lineage>
        <taxon>Bacteria</taxon>
        <taxon>Bacillati</taxon>
        <taxon>Actinomycetota</taxon>
        <taxon>Actinomycetes</taxon>
        <taxon>Pseudonocardiales</taxon>
        <taxon>Pseudonocardiaceae</taxon>
        <taxon>Saccharothrix</taxon>
    </lineage>
</organism>
<comment type="caution">
    <text evidence="1">The sequence shown here is derived from an EMBL/GenBank/DDBJ whole genome shotgun (WGS) entry which is preliminary data.</text>
</comment>
<sequence>MTTALDVRRLFNVTQEARSCFNGWYRGRDRVVEQVMAHESAAVLRVTADEVEAACRSAPAPGGADSPGVRDWRPDFPFAVVAHHVVEALGRLPDWPGFRGFCEADERARAMLWTPAREVVAEVGAEGRAALRDRVVRDYLAFLRDVYVLAVLRGHGLDVRVHPLAAVVFKVDAWVDRLVLNPRGGPQRSADLLVRAMPPFFFTDLRITRSTTVGPASLPARDQLDLAARRLRDGSCPG</sequence>
<keyword evidence="2" id="KW-1185">Reference proteome</keyword>
<accession>A0ABV9XX36</accession>
<dbReference type="RefSeq" id="WP_344036791.1">
    <property type="nucleotide sequence ID" value="NZ_BAAAKE010000005.1"/>
</dbReference>
<name>A0ABV9XX36_9PSEU</name>
<proteinExistence type="predicted"/>
<protein>
    <submittedName>
        <fullName evidence="1">Uncharacterized protein</fullName>
    </submittedName>
</protein>
<dbReference type="Proteomes" id="UP001595833">
    <property type="component" value="Unassembled WGS sequence"/>
</dbReference>
<gene>
    <name evidence="1" type="ORF">ACFPFM_09160</name>
</gene>